<dbReference type="AlphaFoldDB" id="A0A238J8D2"/>
<proteinExistence type="predicted"/>
<keyword evidence="1" id="KW-0472">Membrane</keyword>
<gene>
    <name evidence="2" type="ORF">TRP8649_01081</name>
</gene>
<feature type="transmembrane region" description="Helical" evidence="1">
    <location>
        <begin position="34"/>
        <end position="56"/>
    </location>
</feature>
<keyword evidence="1" id="KW-0812">Transmembrane</keyword>
<dbReference type="Proteomes" id="UP000225972">
    <property type="component" value="Unassembled WGS sequence"/>
</dbReference>
<dbReference type="EMBL" id="FXXP01000001">
    <property type="protein sequence ID" value="SMX26980.1"/>
    <property type="molecule type" value="Genomic_DNA"/>
</dbReference>
<dbReference type="RefSeq" id="WP_099243197.1">
    <property type="nucleotide sequence ID" value="NZ_FXXP01000001.1"/>
</dbReference>
<sequence>MIFDLFERSDRNEPRPKTFGEALMRFGRDVMSDTLTTVLVSIILGLIAVTIVSFYFGISFMTSLAVCAVLLVAFFVMNVFSNF</sequence>
<keyword evidence="3" id="KW-1185">Reference proteome</keyword>
<evidence type="ECO:0000313" key="3">
    <source>
        <dbReference type="Proteomes" id="UP000225972"/>
    </source>
</evidence>
<name>A0A238J8D2_9RHOB</name>
<organism evidence="2 3">
    <name type="scientific">Pelagimonas phthalicica</name>
    <dbReference type="NCBI Taxonomy" id="1037362"/>
    <lineage>
        <taxon>Bacteria</taxon>
        <taxon>Pseudomonadati</taxon>
        <taxon>Pseudomonadota</taxon>
        <taxon>Alphaproteobacteria</taxon>
        <taxon>Rhodobacterales</taxon>
        <taxon>Roseobacteraceae</taxon>
        <taxon>Pelagimonas</taxon>
    </lineage>
</organism>
<evidence type="ECO:0000313" key="2">
    <source>
        <dbReference type="EMBL" id="SMX26980.1"/>
    </source>
</evidence>
<keyword evidence="1" id="KW-1133">Transmembrane helix</keyword>
<reference evidence="3" key="1">
    <citation type="submission" date="2017-05" db="EMBL/GenBank/DDBJ databases">
        <authorList>
            <person name="Rodrigo-Torres L."/>
            <person name="Arahal R. D."/>
            <person name="Lucena T."/>
        </authorList>
    </citation>
    <scope>NUCLEOTIDE SEQUENCE [LARGE SCALE GENOMIC DNA]</scope>
    <source>
        <strain evidence="3">CECT 8649</strain>
    </source>
</reference>
<accession>A0A238J8D2</accession>
<protein>
    <submittedName>
        <fullName evidence="2">Uncharacterized protein</fullName>
    </submittedName>
</protein>
<feature type="transmembrane region" description="Helical" evidence="1">
    <location>
        <begin position="62"/>
        <end position="80"/>
    </location>
</feature>
<evidence type="ECO:0000256" key="1">
    <source>
        <dbReference type="SAM" id="Phobius"/>
    </source>
</evidence>